<evidence type="ECO:0000313" key="3">
    <source>
        <dbReference type="Proteomes" id="UP000028525"/>
    </source>
</evidence>
<organism evidence="2 3">
    <name type="scientific">Lacrimispora celerecrescens</name>
    <dbReference type="NCBI Taxonomy" id="29354"/>
    <lineage>
        <taxon>Bacteria</taxon>
        <taxon>Bacillati</taxon>
        <taxon>Bacillota</taxon>
        <taxon>Clostridia</taxon>
        <taxon>Lachnospirales</taxon>
        <taxon>Lachnospiraceae</taxon>
        <taxon>Lacrimispora</taxon>
    </lineage>
</organism>
<dbReference type="EMBL" id="JPME01000028">
    <property type="protein sequence ID" value="KEZ87927.1"/>
    <property type="molecule type" value="Genomic_DNA"/>
</dbReference>
<evidence type="ECO:0008006" key="4">
    <source>
        <dbReference type="Google" id="ProtNLM"/>
    </source>
</evidence>
<feature type="transmembrane region" description="Helical" evidence="1">
    <location>
        <begin position="97"/>
        <end position="115"/>
    </location>
</feature>
<evidence type="ECO:0000256" key="1">
    <source>
        <dbReference type="SAM" id="Phobius"/>
    </source>
</evidence>
<gene>
    <name evidence="2" type="ORF">IO98_19860</name>
</gene>
<name>A0A084JG43_9FIRM</name>
<feature type="transmembrane region" description="Helical" evidence="1">
    <location>
        <begin position="57"/>
        <end position="77"/>
    </location>
</feature>
<proteinExistence type="predicted"/>
<keyword evidence="1" id="KW-1133">Transmembrane helix</keyword>
<protein>
    <recommendedName>
        <fullName evidence="4">Pilus assembly protein CpaA</fullName>
    </recommendedName>
</protein>
<dbReference type="AlphaFoldDB" id="A0A084JG43"/>
<accession>A0A084JG43</accession>
<keyword evidence="1" id="KW-0812">Transmembrane</keyword>
<dbReference type="OrthoDB" id="1958108at2"/>
<dbReference type="Proteomes" id="UP000028525">
    <property type="component" value="Unassembled WGS sequence"/>
</dbReference>
<feature type="transmembrane region" description="Helical" evidence="1">
    <location>
        <begin position="27"/>
        <end position="45"/>
    </location>
</feature>
<reference evidence="2 3" key="1">
    <citation type="submission" date="2014-07" db="EMBL/GenBank/DDBJ databases">
        <title>Draft genome of Clostridium celerecrescens 152B isolated from sediments associated with methane hydrate from Krishna Godavari basin.</title>
        <authorList>
            <person name="Honkalas V.S."/>
            <person name="Dabir A.P."/>
            <person name="Arora P."/>
            <person name="Dhakephalkar P.K."/>
        </authorList>
    </citation>
    <scope>NUCLEOTIDE SEQUENCE [LARGE SCALE GENOMIC DNA]</scope>
    <source>
        <strain evidence="2 3">152B</strain>
    </source>
</reference>
<comment type="caution">
    <text evidence="2">The sequence shown here is derived from an EMBL/GenBank/DDBJ whole genome shotgun (WGS) entry which is preliminary data.</text>
</comment>
<dbReference type="STRING" id="29354.IO98_19860"/>
<sequence length="144" mass="15578">MPVSINKIIFGVFLLGAAWEDGREKAVSVWLFTAAGIAGLILALLQGDVGGERLLSCMVGVGLLLISRLTGEAIGMGDGWFFVFSGLYLRAQLNLKLLIYGILLNGIVCGGIYLWGLLHGQDYKKKTIPFLPFLVPVWIGLVIL</sequence>
<keyword evidence="1" id="KW-0472">Membrane</keyword>
<keyword evidence="3" id="KW-1185">Reference proteome</keyword>
<evidence type="ECO:0000313" key="2">
    <source>
        <dbReference type="EMBL" id="KEZ87927.1"/>
    </source>
</evidence>
<dbReference type="RefSeq" id="WP_038283967.1">
    <property type="nucleotide sequence ID" value="NZ_JPME01000028.1"/>
</dbReference>